<dbReference type="EMBL" id="DS231615">
    <property type="protein sequence ID" value="EDU40559.1"/>
    <property type="molecule type" value="Genomic_DNA"/>
</dbReference>
<feature type="compositionally biased region" description="Basic and acidic residues" evidence="5">
    <location>
        <begin position="2189"/>
        <end position="2203"/>
    </location>
</feature>
<feature type="domain" description="THO complex subunit 2 N-terminal" evidence="8">
    <location>
        <begin position="129"/>
        <end position="856"/>
    </location>
</feature>
<feature type="region of interest" description="Disordered" evidence="5">
    <location>
        <begin position="1137"/>
        <end position="1184"/>
    </location>
</feature>
<dbReference type="InterPro" id="IPR021418">
    <property type="entry name" value="THO_THOC2_C"/>
</dbReference>
<feature type="compositionally biased region" description="Pro residues" evidence="5">
    <location>
        <begin position="2039"/>
        <end position="2048"/>
    </location>
</feature>
<feature type="compositionally biased region" description="Low complexity" evidence="5">
    <location>
        <begin position="1982"/>
        <end position="1992"/>
    </location>
</feature>
<dbReference type="Proteomes" id="UP000001471">
    <property type="component" value="Unassembled WGS sequence"/>
</dbReference>
<evidence type="ECO:0000259" key="8">
    <source>
        <dbReference type="Pfam" id="PF16134"/>
    </source>
</evidence>
<feature type="region of interest" description="Disordered" evidence="5">
    <location>
        <begin position="1551"/>
        <end position="2347"/>
    </location>
</feature>
<feature type="compositionally biased region" description="Basic and acidic residues" evidence="5">
    <location>
        <begin position="1901"/>
        <end position="1973"/>
    </location>
</feature>
<feature type="compositionally biased region" description="Polar residues" evidence="5">
    <location>
        <begin position="66"/>
        <end position="79"/>
    </location>
</feature>
<keyword evidence="4" id="KW-0539">Nucleus</keyword>
<dbReference type="GO" id="GO:0006397">
    <property type="term" value="P:mRNA processing"/>
    <property type="evidence" value="ECO:0007669"/>
    <property type="project" value="InterPro"/>
</dbReference>
<dbReference type="GO" id="GO:0003729">
    <property type="term" value="F:mRNA binding"/>
    <property type="evidence" value="ECO:0007669"/>
    <property type="project" value="TreeGrafter"/>
</dbReference>
<dbReference type="PANTHER" id="PTHR21597">
    <property type="entry name" value="THO2 PROTEIN"/>
    <property type="match status" value="1"/>
</dbReference>
<dbReference type="InterPro" id="IPR021726">
    <property type="entry name" value="THO_THOC2_N"/>
</dbReference>
<feature type="domain" description="THO complex subunitTHOC2 N-terminal" evidence="7">
    <location>
        <begin position="858"/>
        <end position="933"/>
    </location>
</feature>
<feature type="region of interest" description="Disordered" evidence="5">
    <location>
        <begin position="559"/>
        <end position="604"/>
    </location>
</feature>
<dbReference type="PANTHER" id="PTHR21597:SF0">
    <property type="entry name" value="THO COMPLEX SUBUNIT 2"/>
    <property type="match status" value="1"/>
</dbReference>
<feature type="region of interest" description="Disordered" evidence="5">
    <location>
        <begin position="1"/>
        <end position="130"/>
    </location>
</feature>
<dbReference type="FunCoup" id="B2VUY4">
    <property type="interactions" value="582"/>
</dbReference>
<feature type="compositionally biased region" description="Basic and acidic residues" evidence="5">
    <location>
        <begin position="1805"/>
        <end position="1832"/>
    </location>
</feature>
<evidence type="ECO:0000259" key="7">
    <source>
        <dbReference type="Pfam" id="PF11732"/>
    </source>
</evidence>
<dbReference type="GO" id="GO:0000445">
    <property type="term" value="C:THO complex part of transcription export complex"/>
    <property type="evidence" value="ECO:0007669"/>
    <property type="project" value="TreeGrafter"/>
</dbReference>
<feature type="compositionally biased region" description="Basic and acidic residues" evidence="5">
    <location>
        <begin position="1569"/>
        <end position="1583"/>
    </location>
</feature>
<feature type="compositionally biased region" description="Low complexity" evidence="5">
    <location>
        <begin position="2049"/>
        <end position="2058"/>
    </location>
</feature>
<feature type="compositionally biased region" description="Basic and acidic residues" evidence="5">
    <location>
        <begin position="11"/>
        <end position="22"/>
    </location>
</feature>
<feature type="compositionally biased region" description="Polar residues" evidence="5">
    <location>
        <begin position="2004"/>
        <end position="2023"/>
    </location>
</feature>
<feature type="compositionally biased region" description="Basic and acidic residues" evidence="5">
    <location>
        <begin position="1164"/>
        <end position="1176"/>
    </location>
</feature>
<reference evidence="10" key="1">
    <citation type="journal article" date="2013" name="G3 (Bethesda)">
        <title>Comparative genomics of a plant-pathogenic fungus, Pyrenophora tritici-repentis, reveals transduplication and the impact of repeat elements on pathogenicity and population divergence.</title>
        <authorList>
            <person name="Manning V.A."/>
            <person name="Pandelova I."/>
            <person name="Dhillon B."/>
            <person name="Wilhelm L.J."/>
            <person name="Goodwin S.B."/>
            <person name="Berlin A.M."/>
            <person name="Figueroa M."/>
            <person name="Freitag M."/>
            <person name="Hane J.K."/>
            <person name="Henrissat B."/>
            <person name="Holman W.H."/>
            <person name="Kodira C.D."/>
            <person name="Martin J."/>
            <person name="Oliver R.P."/>
            <person name="Robbertse B."/>
            <person name="Schackwitz W."/>
            <person name="Schwartz D.C."/>
            <person name="Spatafora J.W."/>
            <person name="Turgeon B.G."/>
            <person name="Yandava C."/>
            <person name="Young S."/>
            <person name="Zhou S."/>
            <person name="Zeng Q."/>
            <person name="Grigoriev I.V."/>
            <person name="Ma L.-J."/>
            <person name="Ciuffetti L.M."/>
        </authorList>
    </citation>
    <scope>NUCLEOTIDE SEQUENCE [LARGE SCALE GENOMIC DNA]</scope>
    <source>
        <strain evidence="10">Pt-1C-BFP</strain>
    </source>
</reference>
<dbReference type="InterPro" id="IPR032302">
    <property type="entry name" value="THOC2_N"/>
</dbReference>
<dbReference type="InterPro" id="IPR040007">
    <property type="entry name" value="Tho2"/>
</dbReference>
<feature type="compositionally biased region" description="Polar residues" evidence="5">
    <location>
        <begin position="1673"/>
        <end position="1683"/>
    </location>
</feature>
<feature type="compositionally biased region" description="Basic and acidic residues" evidence="5">
    <location>
        <begin position="1701"/>
        <end position="1750"/>
    </location>
</feature>
<sequence length="2347" mass="260138">MAPPPKRKRNDRTYSQEDERNGRPSPHRPQSLGLAHQQQNNSPRGGGGGGGRRQSRNSGRGGTSSVPQSPSMSHASPTAMSPPANPFPTTRPSQPAPSAPAPAPVTAPPTTRPSTPSSPRDVPGSNEFLTPDRVAHWNGEARDAVVKAAISAQADGDALTLAVIFHEIIEASMHCLLDAGELGSIVRDIVSAPSNELVDPVSTFLDTLGSLTQDEGKQALVRQMLVATDIDLSRMRSELENDLLKSLGLVRDSFSKMAVRKATHALYRQSNYNLLREESEGYSKLMTEYFTTVNSEPPTQEVVSETYQRVNALIGAFDLDIGRVLDVTLDVFASLLVKHGKFFVKMLRTSAWWPQLRGFDGIEWEEPEVPTLPQWAQPDSKQWYYSEEEKEEQLRLRESRDRKFWQRVGELGDRAGIQAFFELGARRITTNKRQPDQTLPAEGAPLSKQQAARKWADEWMEQTKTLPPPGNDIAAQLLGFKLQFYASDSRDAGDNLPENLMYLIALLIKIGFISILDLYPHLYPLEEDMPAHKEKLFKAKRQKEEQEGGAVLNALTMAGALPDDTPGQPAVSRLRDAESRPKSDSGRNTPAKPDESGDKTKDLPEARDQKYTLLKSLLCIGALPEALFILGRHPWFLEVYPELLDLIFRLAHHSLSKVYEATKPTSAERPFIATKGAGVRGPSKPTDFVPRRPLRWAKADTKDMDGGIDYKFYWEDWVDNVPVCQEVDDVMKLCSTLLGLVGAECGKDVVLLTKIVRIGKKSLADDPSDANRKRWINFSTTFIAPAITFTGRNPAVINEVWDLFKSFDTATRYTIYQQWFSGMLKPAVKTAFQKIQVETRQTLSRISATNTKDYGRKIAKISHASPGIVFERTVKQLVNYPNMINVLVECSRYLTLLGYDVLTWTLVTYLRNPNKGSQQDDGMLSAPWLKNIATFVGRVYAEYRLMDATPVLQLIAHQLLCSEGELYMLDVLEQMVKSMGGISFSGSVSESMNLALSGGPQLRTFILSHRLADDRHKAGVPARRLIKWLKETGLGPQILIALAQHVEAYVHREDQQEVPDKPVLFNVDKLRSNLLHFLELLRAYISVDEFDTIFPSLIEMMAEFHVEPDVAFTIARASIATKASAFRAAQRTKLITDNETNGDTSMSGVGNSSLTNGTGATDAKTTKAAEDVEMKDSAPSTDAVIGEGDAAASTVAREEKPDVPNLEIEKLATQLKQHMPDTFGQHPCLSFYITFWQLYLRDVDIDGINQQYKETIAYLERRIPAPPPERRGGYRPNVPKPDTAEVRNAKADIAQLREEQQVFITAKAATQDSLRAELGRWFDGVPMIGPQCDALHNALLQDCFIPRSRMSLEDAQYASSMLMFMHSSGVPGFRMSRLLDVLFNSNKLMAMISMFTEGEASSFGRFLSDILRELQIWHANKNDAYVKNAHGPEQNLPGFGRSYNTERNATTFFPYEQFCMVLFKWHKALTTALKACLESGSYMQMRNAINVLHALGGTFPKVVTLGTELKQTIQALEETEEREDLKKALQSILGPVTKGEKSWLEEHVFRNTTAPPPAPGSTTNASDKAAPEKGKTPQPHDSKPNATALTSNPKSEPNGTQRTPARDDNGSKRGVPNPATPVPLRDREPVQSSRLSEARPSTPSQQENGVGRSTSKPGPPMHPSSVPPRPDSRNTPTQPTSVGRPSHALPSRPDTQPSRTRQPERPLTERPLTERPLEGGHSRYDNRGHPAEYGRLDRSGDPARQREASPGRRARLPGGRTPERMPAGADHREWSGRERDYEDRALRPMPRDTRAPPVRPPPTWDPRDARDPRDSRDPRDLRDQRERSEPRGHAPLPIMDARRMPSNSSLANEYRRDGPPPNASYGSEQSDRHSRAPPAPIPAKEEPTVNPARAALINQVEHGRHEPPRSDRDNRREREPRLNSPRHGEDRRGEDRRVDERPPSYHGRSDVPREVRDERPIPPSGNRDRREEPAASAPTGPRSGRNESSSSRASREMFQPASGPRSSGHQVQDPNYGRLNQPSEPAPPSGPRSDRPHSQPQPPTPTAPTGPAASLPAGIHPSRLVNIEGRPPSGPPLQTNIPNAPSGPRGSNRAPQGPIPSSPGGRGPPTGPAAADRGSRNAGNPLRAINNVLTGNAPADRSSERIAPPPNPPVRGRGASRANGPVEGSGGMPSPMPPPAHASTPNRVENQHPRSSRNDDIPSRPDGIPLEEGRSESRSHRDSRRSERSGRERSSPERSERRPDERSSRTAPSDRPEGERGGREKRGGDRETSRRDREREGESRSAREPRESSRRERGTREDGGRTSGREDRDRRSRGGGGSSGVDDGRKRGRDPQDQAHGDVKRRR</sequence>
<evidence type="ECO:0000259" key="6">
    <source>
        <dbReference type="Pfam" id="PF11262"/>
    </source>
</evidence>
<organism evidence="9 10">
    <name type="scientific">Pyrenophora tritici-repentis (strain Pt-1C-BFP)</name>
    <name type="common">Wheat tan spot fungus</name>
    <name type="synonym">Drechslera tritici-repentis</name>
    <dbReference type="NCBI Taxonomy" id="426418"/>
    <lineage>
        <taxon>Eukaryota</taxon>
        <taxon>Fungi</taxon>
        <taxon>Dikarya</taxon>
        <taxon>Ascomycota</taxon>
        <taxon>Pezizomycotina</taxon>
        <taxon>Dothideomycetes</taxon>
        <taxon>Pleosporomycetidae</taxon>
        <taxon>Pleosporales</taxon>
        <taxon>Pleosporineae</taxon>
        <taxon>Pleosporaceae</taxon>
        <taxon>Pyrenophora</taxon>
    </lineage>
</organism>
<feature type="compositionally biased region" description="Basic and acidic residues" evidence="5">
    <location>
        <begin position="2211"/>
        <end position="2316"/>
    </location>
</feature>
<feature type="compositionally biased region" description="Pro residues" evidence="5">
    <location>
        <begin position="94"/>
        <end position="111"/>
    </location>
</feature>
<feature type="compositionally biased region" description="Basic and acidic residues" evidence="5">
    <location>
        <begin position="592"/>
        <end position="604"/>
    </location>
</feature>
<dbReference type="eggNOG" id="KOG1874">
    <property type="taxonomic scope" value="Eukaryota"/>
</dbReference>
<evidence type="ECO:0000256" key="2">
    <source>
        <dbReference type="ARBA" id="ARBA00007857"/>
    </source>
</evidence>
<evidence type="ECO:0000256" key="3">
    <source>
        <dbReference type="ARBA" id="ARBA00019596"/>
    </source>
</evidence>
<dbReference type="Pfam" id="PF11262">
    <property type="entry name" value="Tho2"/>
    <property type="match status" value="1"/>
</dbReference>
<feature type="compositionally biased region" description="Basic and acidic residues" evidence="5">
    <location>
        <begin position="573"/>
        <end position="585"/>
    </location>
</feature>
<feature type="compositionally biased region" description="Polar residues" evidence="5">
    <location>
        <begin position="1584"/>
        <end position="1603"/>
    </location>
</feature>
<comment type="subcellular location">
    <subcellularLocation>
        <location evidence="1">Nucleus</location>
    </subcellularLocation>
</comment>
<evidence type="ECO:0000256" key="5">
    <source>
        <dbReference type="SAM" id="MobiDB-lite"/>
    </source>
</evidence>
<proteinExistence type="inferred from homology"/>
<feature type="domain" description="THO complex subunitTHOC2 C-terminal" evidence="6">
    <location>
        <begin position="1228"/>
        <end position="1534"/>
    </location>
</feature>
<dbReference type="GO" id="GO:0006406">
    <property type="term" value="P:mRNA export from nucleus"/>
    <property type="evidence" value="ECO:0007669"/>
    <property type="project" value="InterPro"/>
</dbReference>
<feature type="compositionally biased region" description="Basic and acidic residues" evidence="5">
    <location>
        <begin position="1769"/>
        <end position="1794"/>
    </location>
</feature>
<evidence type="ECO:0000256" key="4">
    <source>
        <dbReference type="ARBA" id="ARBA00023242"/>
    </source>
</evidence>
<protein>
    <recommendedName>
        <fullName evidence="3">THO complex subunit 2</fullName>
    </recommendedName>
</protein>
<evidence type="ECO:0000313" key="9">
    <source>
        <dbReference type="EMBL" id="EDU40559.1"/>
    </source>
</evidence>
<dbReference type="InParanoid" id="B2VUY4"/>
<feature type="compositionally biased region" description="Polar residues" evidence="5">
    <location>
        <begin position="1630"/>
        <end position="1656"/>
    </location>
</feature>
<name>B2VUY4_PYRTR</name>
<gene>
    <name evidence="9" type="ORF">PTRG_01121</name>
</gene>
<dbReference type="HOGENOM" id="CLU_000511_1_0_1"/>
<comment type="similarity">
    <text evidence="2">Belongs to the THOC2 family.</text>
</comment>
<feature type="compositionally biased region" description="Polar residues" evidence="5">
    <location>
        <begin position="1137"/>
        <end position="1156"/>
    </location>
</feature>
<dbReference type="STRING" id="426418.B2VUY4"/>
<dbReference type="OMA" id="QERWTCI"/>
<feature type="compositionally biased region" description="Pro residues" evidence="5">
    <location>
        <begin position="1657"/>
        <end position="1669"/>
    </location>
</feature>
<feature type="compositionally biased region" description="Basic and acidic residues" evidence="5">
    <location>
        <begin position="2326"/>
        <end position="2347"/>
    </location>
</feature>
<evidence type="ECO:0000256" key="1">
    <source>
        <dbReference type="ARBA" id="ARBA00004123"/>
    </source>
</evidence>
<feature type="region of interest" description="Disordered" evidence="5">
    <location>
        <begin position="431"/>
        <end position="452"/>
    </location>
</feature>
<accession>B2VUY4</accession>
<dbReference type="Pfam" id="PF11732">
    <property type="entry name" value="Thoc2"/>
    <property type="match status" value="1"/>
</dbReference>
<evidence type="ECO:0000313" key="10">
    <source>
        <dbReference type="Proteomes" id="UP000001471"/>
    </source>
</evidence>
<dbReference type="Pfam" id="PF16134">
    <property type="entry name" value="THOC2_N"/>
    <property type="match status" value="1"/>
</dbReference>
<feature type="compositionally biased region" description="Basic residues" evidence="5">
    <location>
        <begin position="1"/>
        <end position="10"/>
    </location>
</feature>
<dbReference type="OrthoDB" id="29024at2759"/>